<keyword evidence="4 6" id="KW-0862">Zinc</keyword>
<keyword evidence="2" id="KW-0479">Metal-binding</keyword>
<keyword evidence="1 6" id="KW-0645">Protease</keyword>
<evidence type="ECO:0000256" key="5">
    <source>
        <dbReference type="ARBA" id="ARBA00023049"/>
    </source>
</evidence>
<evidence type="ECO:0000256" key="7">
    <source>
        <dbReference type="SAM" id="Phobius"/>
    </source>
</evidence>
<keyword evidence="11" id="KW-1185">Reference proteome</keyword>
<dbReference type="AlphaFoldDB" id="A0A1E5D013"/>
<protein>
    <submittedName>
        <fullName evidence="10">Peptidase</fullName>
    </submittedName>
</protein>
<feature type="transmembrane region" description="Helical" evidence="7">
    <location>
        <begin position="94"/>
        <end position="117"/>
    </location>
</feature>
<reference evidence="10 11" key="1">
    <citation type="journal article" date="2012" name="Science">
        <title>Ecological populations of bacteria act as socially cohesive units of antibiotic production and resistance.</title>
        <authorList>
            <person name="Cordero O.X."/>
            <person name="Wildschutte H."/>
            <person name="Kirkup B."/>
            <person name="Proehl S."/>
            <person name="Ngo L."/>
            <person name="Hussain F."/>
            <person name="Le Roux F."/>
            <person name="Mincer T."/>
            <person name="Polz M.F."/>
        </authorList>
    </citation>
    <scope>NUCLEOTIDE SEQUENCE [LARGE SCALE GENOMIC DNA]</scope>
    <source>
        <strain evidence="10 11">FF-238</strain>
    </source>
</reference>
<evidence type="ECO:0000256" key="6">
    <source>
        <dbReference type="RuleBase" id="RU003983"/>
    </source>
</evidence>
<keyword evidence="3 6" id="KW-0378">Hydrolase</keyword>
<keyword evidence="5 6" id="KW-0482">Metalloprotease</keyword>
<sequence>MISGVAHPPRSSERCEATLDVSQPDKVTLNFPERSISAYLNRVDIVHGVGASPTKIRFPDGSQFIASSNEELNHYLQSKGRNNLIGKLEKNITAILLSSLALVLLTVSIFTHGIPWLTHQIVANLPDSVPQLVERQVLESLDEQLFEHSTLSQQQQVHIRQRFHSHLEQMDIHDEVQLVFRSSDLGANAFALSGGTIVVLDDLVRLTKTEKQLDSILLHELGHIKHQHVMKALVRSSLISSAVALLTGESSGVIDNFTGLGVFVANNGQSQEAEREADVFASDAMVGLYGSNQAMVDMFELLGKEGHMELPTWLSSHPELNERIESLKRAH</sequence>
<dbReference type="GO" id="GO:0004222">
    <property type="term" value="F:metalloendopeptidase activity"/>
    <property type="evidence" value="ECO:0007669"/>
    <property type="project" value="InterPro"/>
</dbReference>
<evidence type="ECO:0000313" key="11">
    <source>
        <dbReference type="Proteomes" id="UP000094165"/>
    </source>
</evidence>
<comment type="cofactor">
    <cofactor evidence="6">
        <name>Zn(2+)</name>
        <dbReference type="ChEBI" id="CHEBI:29105"/>
    </cofactor>
    <text evidence="6">Binds 1 zinc ion per subunit.</text>
</comment>
<accession>A0A1E5D013</accession>
<dbReference type="Proteomes" id="UP000094165">
    <property type="component" value="Unassembled WGS sequence"/>
</dbReference>
<evidence type="ECO:0000256" key="4">
    <source>
        <dbReference type="ARBA" id="ARBA00022833"/>
    </source>
</evidence>
<dbReference type="Pfam" id="PF01435">
    <property type="entry name" value="Peptidase_M48"/>
    <property type="match status" value="1"/>
</dbReference>
<dbReference type="InterPro" id="IPR051156">
    <property type="entry name" value="Mito/Outer_Membr_Metalloprot"/>
</dbReference>
<dbReference type="GO" id="GO:0046872">
    <property type="term" value="F:metal ion binding"/>
    <property type="evidence" value="ECO:0007669"/>
    <property type="project" value="UniProtKB-KW"/>
</dbReference>
<keyword evidence="7" id="KW-1133">Transmembrane helix</keyword>
<proteinExistence type="inferred from homology"/>
<comment type="caution">
    <text evidence="10">The sequence shown here is derived from an EMBL/GenBank/DDBJ whole genome shotgun (WGS) entry which is preliminary data.</text>
</comment>
<dbReference type="PANTHER" id="PTHR22726:SF24">
    <property type="entry name" value="M48 FAMILY METALLOPEPTIDASE"/>
    <property type="match status" value="1"/>
</dbReference>
<evidence type="ECO:0000313" key="10">
    <source>
        <dbReference type="EMBL" id="OEE76523.1"/>
    </source>
</evidence>
<dbReference type="InterPro" id="IPR055518">
    <property type="entry name" value="DUF7092"/>
</dbReference>
<dbReference type="GO" id="GO:0051603">
    <property type="term" value="P:proteolysis involved in protein catabolic process"/>
    <property type="evidence" value="ECO:0007669"/>
    <property type="project" value="TreeGrafter"/>
</dbReference>
<evidence type="ECO:0000256" key="3">
    <source>
        <dbReference type="ARBA" id="ARBA00022801"/>
    </source>
</evidence>
<evidence type="ECO:0000259" key="9">
    <source>
        <dbReference type="Pfam" id="PF23368"/>
    </source>
</evidence>
<dbReference type="RefSeq" id="WP_017051830.1">
    <property type="nucleotide sequence ID" value="NZ_AJYW02000115.1"/>
</dbReference>
<comment type="similarity">
    <text evidence="6">Belongs to the peptidase M48 family.</text>
</comment>
<keyword evidence="7" id="KW-0812">Transmembrane</keyword>
<dbReference type="EMBL" id="AJYW02000115">
    <property type="protein sequence ID" value="OEE76523.1"/>
    <property type="molecule type" value="Genomic_DNA"/>
</dbReference>
<gene>
    <name evidence="10" type="ORF">A130_04795</name>
</gene>
<dbReference type="Pfam" id="PF23368">
    <property type="entry name" value="DUF7092"/>
    <property type="match status" value="1"/>
</dbReference>
<dbReference type="Gene3D" id="3.30.2010.10">
    <property type="entry name" value="Metalloproteases ('zincins'), catalytic domain"/>
    <property type="match status" value="1"/>
</dbReference>
<dbReference type="PANTHER" id="PTHR22726">
    <property type="entry name" value="METALLOENDOPEPTIDASE OMA1"/>
    <property type="match status" value="1"/>
</dbReference>
<dbReference type="InterPro" id="IPR001915">
    <property type="entry name" value="Peptidase_M48"/>
</dbReference>
<evidence type="ECO:0000256" key="1">
    <source>
        <dbReference type="ARBA" id="ARBA00022670"/>
    </source>
</evidence>
<organism evidence="10 11">
    <name type="scientific">Vibrio genomosp. F6 str. FF-238</name>
    <dbReference type="NCBI Taxonomy" id="1191298"/>
    <lineage>
        <taxon>Bacteria</taxon>
        <taxon>Pseudomonadati</taxon>
        <taxon>Pseudomonadota</taxon>
        <taxon>Gammaproteobacteria</taxon>
        <taxon>Vibrionales</taxon>
        <taxon>Vibrionaceae</taxon>
        <taxon>Vibrio</taxon>
    </lineage>
</organism>
<name>A0A1E5D013_9VIBR</name>
<evidence type="ECO:0000256" key="2">
    <source>
        <dbReference type="ARBA" id="ARBA00022723"/>
    </source>
</evidence>
<keyword evidence="7" id="KW-0472">Membrane</keyword>
<dbReference type="CDD" id="cd07332">
    <property type="entry name" value="M48C_Oma1_like"/>
    <property type="match status" value="1"/>
</dbReference>
<dbReference type="GO" id="GO:0016020">
    <property type="term" value="C:membrane"/>
    <property type="evidence" value="ECO:0007669"/>
    <property type="project" value="TreeGrafter"/>
</dbReference>
<feature type="domain" description="DUF7092" evidence="9">
    <location>
        <begin position="1"/>
        <end position="77"/>
    </location>
</feature>
<evidence type="ECO:0000259" key="8">
    <source>
        <dbReference type="Pfam" id="PF01435"/>
    </source>
</evidence>
<feature type="domain" description="Peptidase M48" evidence="8">
    <location>
        <begin position="154"/>
        <end position="329"/>
    </location>
</feature>